<evidence type="ECO:0000256" key="4">
    <source>
        <dbReference type="ARBA" id="ARBA00022900"/>
    </source>
</evidence>
<keyword evidence="4" id="KW-0722">Serine protease inhibitor</keyword>
<dbReference type="FunFam" id="3.40.50.410:FF:000051">
    <property type="entry name" value="Collagen type XXVIII alpha 1 chain"/>
    <property type="match status" value="1"/>
</dbReference>
<sequence>MMEIMCVRVCEFSQASDCWDCDVGLMFSTGLKLHMNESMAKGFSLCLLFWLLVPAARCQNRRQSGETLNNLTTKQDRELVCTLEIAFILDSSESAKGVLYNQEKDFVRSFSRRVAQMQVSDWHLKTRMALMYYSSSVHISQHFRDWQDLDVFLSRLEDAIYIGQGTYSTYAITNATQLFASETKEQSVRVALLMTDGVDHPRNPDIMMAVAEAKGHNIKIFTIGLSNLAKDNVNSAKLRAVASSPAQLYFHSLTDPKLEERLLEQLEIVAKNECPRPPACLCERGERGPPGAPGKKGEQGYEGAPGPKGSRGETGPSGLPGLNGPEGRPGFKGDKGDQGNCGPPGQKGHKGGEGPPGLRGPRGEQGLKGPPGDQGHEGPAGPKGDRGLIGASGPPGDTGVGFPGPKGDKGNLGRPGPPGQGSIGQPGQPGPPGLTGAQGNPGPPGEGPPGPKGDRGYVGPAGGRGPPGYGNKGDKGDAGPPGPPGPLGMPGRGIQGEKGIQGQAGPPGQRGNPGLGLSGSKGEQGFPGERGAPGERGIGEPGPKGEPGLRGVPGEPGVPGEDGAMGSKGEIGLPGPKGQDGPPGRGLPGEKGIRGEKGSRGLPGPLGPVGPAGAKGEPGIVGIRGVSGPPGRGIPGPKGDPGPVGSQGPAGEPGIGIAGPKGEIGLRGPIGPPGLKGEGYPGPPGPPGLPGLTGETGPEGIGLPGSKGDRGPPGLPGPAGAPGLGQMGPKGSIGQTGPAGPPGLPGVGIQGPKGDPGYQGLQGPRGLPGEGLPGQKGDRGLQGTQGRKGDRGSNGEPGPTGSPGNRGTKGEPGLTREEIIILIRSICGCGRICRTQPLELVFVIDSSESVGPDNFEVIKDFVNTMIDRVSVSPEVTRVGVVLYSHINLVVTSIQQRLSRDEVKAAVRRMPYIGEGTYTGSGIRKANEIFRFARPGVRKVAVVITDGQTDHRDTVKLEDAVREAHSANITRLVIGVVNQSDPVYEDFKQELNSIASPPKEQHVFSIEDFRMLFEVESKLLREVCENTDGSIFSSTFKPGTVGEVFPYYDPRSDGTDIISTIAPYLERDELNLLPDFSLTFLDRPKQDTTEPSLRIQDDFTAEERCLLPLDPGPCREYIVKWYFDPKANSCAQFWFGGCQGNKNQFNTQEACRKSCVKM</sequence>
<feature type="compositionally biased region" description="Low complexity" evidence="7">
    <location>
        <begin position="637"/>
        <end position="650"/>
    </location>
</feature>
<dbReference type="InterPro" id="IPR002223">
    <property type="entry name" value="Kunitz_BPTI"/>
</dbReference>
<evidence type="ECO:0000256" key="5">
    <source>
        <dbReference type="ARBA" id="ARBA00023119"/>
    </source>
</evidence>
<evidence type="ECO:0000256" key="7">
    <source>
        <dbReference type="SAM" id="MobiDB-lite"/>
    </source>
</evidence>
<feature type="domain" description="BPTI/Kunitz inhibitor" evidence="9">
    <location>
        <begin position="1104"/>
        <end position="1154"/>
    </location>
</feature>
<evidence type="ECO:0000256" key="2">
    <source>
        <dbReference type="ARBA" id="ARBA00022530"/>
    </source>
</evidence>
<gene>
    <name evidence="10" type="ORF">Q8A67_008298</name>
</gene>
<evidence type="ECO:0000313" key="10">
    <source>
        <dbReference type="EMBL" id="KAK2903585.1"/>
    </source>
</evidence>
<dbReference type="GO" id="GO:0005581">
    <property type="term" value="C:collagen trimer"/>
    <property type="evidence" value="ECO:0007669"/>
    <property type="project" value="UniProtKB-KW"/>
</dbReference>
<dbReference type="SMART" id="SM00327">
    <property type="entry name" value="VWA"/>
    <property type="match status" value="2"/>
</dbReference>
<protein>
    <recommendedName>
        <fullName evidence="12">Collagen type XXVIII alpha 1 chain</fullName>
    </recommendedName>
</protein>
<comment type="subcellular location">
    <subcellularLocation>
        <location evidence="1">Secreted</location>
        <location evidence="1">Extracellular space</location>
        <location evidence="1">Extracellular matrix</location>
    </subcellularLocation>
</comment>
<feature type="compositionally biased region" description="Low complexity" evidence="7">
    <location>
        <begin position="660"/>
        <end position="673"/>
    </location>
</feature>
<keyword evidence="3" id="KW-0646">Protease inhibitor</keyword>
<dbReference type="InterPro" id="IPR036880">
    <property type="entry name" value="Kunitz_BPTI_sf"/>
</dbReference>
<dbReference type="CDD" id="cd01450">
    <property type="entry name" value="vWFA_subfamily_ECM"/>
    <property type="match status" value="2"/>
</dbReference>
<keyword evidence="2" id="KW-0964">Secreted</keyword>
<feature type="domain" description="VWFA" evidence="8">
    <location>
        <begin position="84"/>
        <end position="266"/>
    </location>
</feature>
<dbReference type="PROSITE" id="PS50234">
    <property type="entry name" value="VWFA"/>
    <property type="match status" value="2"/>
</dbReference>
<comment type="caution">
    <text evidence="10">The sequence shown here is derived from an EMBL/GenBank/DDBJ whole genome shotgun (WGS) entry which is preliminary data.</text>
</comment>
<keyword evidence="2" id="KW-0272">Extracellular matrix</keyword>
<evidence type="ECO:0000259" key="8">
    <source>
        <dbReference type="PROSITE" id="PS50234"/>
    </source>
</evidence>
<name>A0AA88Q8W9_9TELE</name>
<keyword evidence="5" id="KW-0176">Collagen</keyword>
<evidence type="ECO:0000256" key="6">
    <source>
        <dbReference type="ARBA" id="ARBA00023157"/>
    </source>
</evidence>
<dbReference type="FunFam" id="4.10.410.10:FF:000020">
    <property type="entry name" value="Collagen, type VI, alpha 3"/>
    <property type="match status" value="1"/>
</dbReference>
<keyword evidence="11" id="KW-1185">Reference proteome</keyword>
<dbReference type="InterPro" id="IPR050938">
    <property type="entry name" value="Collagen_Structural_Proteins"/>
</dbReference>
<dbReference type="Pfam" id="PF00014">
    <property type="entry name" value="Kunitz_BPTI"/>
    <property type="match status" value="1"/>
</dbReference>
<feature type="compositionally biased region" description="Low complexity" evidence="7">
    <location>
        <begin position="549"/>
        <end position="562"/>
    </location>
</feature>
<feature type="compositionally biased region" description="Low complexity" evidence="7">
    <location>
        <begin position="756"/>
        <end position="765"/>
    </location>
</feature>
<dbReference type="InterPro" id="IPR002035">
    <property type="entry name" value="VWF_A"/>
</dbReference>
<dbReference type="InterPro" id="IPR008160">
    <property type="entry name" value="Collagen"/>
</dbReference>
<evidence type="ECO:0000259" key="9">
    <source>
        <dbReference type="PROSITE" id="PS50279"/>
    </source>
</evidence>
<dbReference type="Proteomes" id="UP001187343">
    <property type="component" value="Unassembled WGS sequence"/>
</dbReference>
<evidence type="ECO:0000256" key="3">
    <source>
        <dbReference type="ARBA" id="ARBA00022690"/>
    </source>
</evidence>
<organism evidence="10 11">
    <name type="scientific">Cirrhinus molitorella</name>
    <name type="common">mud carp</name>
    <dbReference type="NCBI Taxonomy" id="172907"/>
    <lineage>
        <taxon>Eukaryota</taxon>
        <taxon>Metazoa</taxon>
        <taxon>Chordata</taxon>
        <taxon>Craniata</taxon>
        <taxon>Vertebrata</taxon>
        <taxon>Euteleostomi</taxon>
        <taxon>Actinopterygii</taxon>
        <taxon>Neopterygii</taxon>
        <taxon>Teleostei</taxon>
        <taxon>Ostariophysi</taxon>
        <taxon>Cypriniformes</taxon>
        <taxon>Cyprinidae</taxon>
        <taxon>Labeoninae</taxon>
        <taxon>Labeonini</taxon>
        <taxon>Cirrhinus</taxon>
    </lineage>
</organism>
<dbReference type="SMART" id="SM00131">
    <property type="entry name" value="KU"/>
    <property type="match status" value="1"/>
</dbReference>
<reference evidence="10" key="1">
    <citation type="submission" date="2023-08" db="EMBL/GenBank/DDBJ databases">
        <title>Chromosome-level Genome Assembly of mud carp (Cirrhinus molitorella).</title>
        <authorList>
            <person name="Liu H."/>
        </authorList>
    </citation>
    <scope>NUCLEOTIDE SEQUENCE</scope>
    <source>
        <strain evidence="10">Prfri</strain>
        <tissue evidence="10">Muscle</tissue>
    </source>
</reference>
<dbReference type="EMBL" id="JAUYZG010000007">
    <property type="protein sequence ID" value="KAK2903585.1"/>
    <property type="molecule type" value="Genomic_DNA"/>
</dbReference>
<dbReference type="Pfam" id="PF00092">
    <property type="entry name" value="VWA"/>
    <property type="match status" value="2"/>
</dbReference>
<feature type="compositionally biased region" description="Low complexity" evidence="7">
    <location>
        <begin position="609"/>
        <end position="627"/>
    </location>
</feature>
<dbReference type="InterPro" id="IPR020901">
    <property type="entry name" value="Prtase_inh_Kunz-CS"/>
</dbReference>
<dbReference type="PROSITE" id="PS50279">
    <property type="entry name" value="BPTI_KUNITZ_2"/>
    <property type="match status" value="1"/>
</dbReference>
<dbReference type="AlphaFoldDB" id="A0AA88Q8W9"/>
<dbReference type="PROSITE" id="PS00280">
    <property type="entry name" value="BPTI_KUNITZ_1"/>
    <property type="match status" value="1"/>
</dbReference>
<feature type="domain" description="VWFA" evidence="8">
    <location>
        <begin position="839"/>
        <end position="1022"/>
    </location>
</feature>
<accession>A0AA88Q8W9</accession>
<keyword evidence="6" id="KW-1015">Disulfide bond</keyword>
<dbReference type="PANTHER" id="PTHR37456">
    <property type="entry name" value="SI:CH211-266K2.1"/>
    <property type="match status" value="1"/>
</dbReference>
<dbReference type="Pfam" id="PF01391">
    <property type="entry name" value="Collagen"/>
    <property type="match status" value="2"/>
</dbReference>
<dbReference type="InterPro" id="IPR036465">
    <property type="entry name" value="vWFA_dom_sf"/>
</dbReference>
<dbReference type="SUPFAM" id="SSF53300">
    <property type="entry name" value="vWA-like"/>
    <property type="match status" value="2"/>
</dbReference>
<dbReference type="Gene3D" id="4.10.410.10">
    <property type="entry name" value="Pancreatic trypsin inhibitor Kunitz domain"/>
    <property type="match status" value="1"/>
</dbReference>
<dbReference type="PANTHER" id="PTHR37456:SF4">
    <property type="entry name" value="COLLAGEN ALPHA-1(XXIII) CHAIN"/>
    <property type="match status" value="1"/>
</dbReference>
<proteinExistence type="predicted"/>
<dbReference type="PRINTS" id="PR00453">
    <property type="entry name" value="VWFADOMAIN"/>
</dbReference>
<dbReference type="PRINTS" id="PR00759">
    <property type="entry name" value="BASICPTASE"/>
</dbReference>
<dbReference type="Gene3D" id="3.40.50.410">
    <property type="entry name" value="von Willebrand factor, type A domain"/>
    <property type="match status" value="2"/>
</dbReference>
<evidence type="ECO:0000256" key="1">
    <source>
        <dbReference type="ARBA" id="ARBA00004498"/>
    </source>
</evidence>
<dbReference type="CDD" id="cd22628">
    <property type="entry name" value="Kunitz_collagen_alpha1_XXVIII"/>
    <property type="match status" value="1"/>
</dbReference>
<feature type="region of interest" description="Disordered" evidence="7">
    <location>
        <begin position="282"/>
        <end position="813"/>
    </location>
</feature>
<dbReference type="SUPFAM" id="SSF57362">
    <property type="entry name" value="BPTI-like"/>
    <property type="match status" value="1"/>
</dbReference>
<evidence type="ECO:0008006" key="12">
    <source>
        <dbReference type="Google" id="ProtNLM"/>
    </source>
</evidence>
<evidence type="ECO:0000313" key="11">
    <source>
        <dbReference type="Proteomes" id="UP001187343"/>
    </source>
</evidence>
<dbReference type="GO" id="GO:0004867">
    <property type="term" value="F:serine-type endopeptidase inhibitor activity"/>
    <property type="evidence" value="ECO:0007669"/>
    <property type="project" value="UniProtKB-KW"/>
</dbReference>
<feature type="compositionally biased region" description="Gly residues" evidence="7">
    <location>
        <begin position="459"/>
        <end position="471"/>
    </location>
</feature>
<feature type="compositionally biased region" description="Pro residues" evidence="7">
    <location>
        <begin position="441"/>
        <end position="451"/>
    </location>
</feature>